<evidence type="ECO:0000256" key="1">
    <source>
        <dbReference type="ARBA" id="ARBA00004365"/>
    </source>
</evidence>
<protein>
    <recommendedName>
        <fullName evidence="7">Filament cap protein</fullName>
    </recommendedName>
    <alternativeName>
        <fullName evidence="6">Flagellar cap protein</fullName>
    </alternativeName>
</protein>
<dbReference type="PANTHER" id="PTHR30288:SF0">
    <property type="entry name" value="FLAGELLAR HOOK-ASSOCIATED PROTEIN 2"/>
    <property type="match status" value="1"/>
</dbReference>
<evidence type="ECO:0000256" key="7">
    <source>
        <dbReference type="ARBA" id="ARBA00033192"/>
    </source>
</evidence>
<keyword evidence="11" id="KW-0282">Flagellum</keyword>
<dbReference type="PANTHER" id="PTHR30288">
    <property type="entry name" value="FLAGELLAR CAP/ASSEMBLY PROTEIN FLID"/>
    <property type="match status" value="1"/>
</dbReference>
<evidence type="ECO:0000256" key="2">
    <source>
        <dbReference type="ARBA" id="ARBA00009764"/>
    </source>
</evidence>
<comment type="caution">
    <text evidence="11">The sequence shown here is derived from an EMBL/GenBank/DDBJ whole genome shotgun (WGS) entry which is preliminary data.</text>
</comment>
<gene>
    <name evidence="11" type="primary">fliD_3</name>
    <name evidence="11" type="ORF">GALL_92610</name>
</gene>
<dbReference type="InterPro" id="IPR003481">
    <property type="entry name" value="FliD_N"/>
</dbReference>
<dbReference type="GO" id="GO:0007155">
    <property type="term" value="P:cell adhesion"/>
    <property type="evidence" value="ECO:0007669"/>
    <property type="project" value="InterPro"/>
</dbReference>
<comment type="similarity">
    <text evidence="2">Belongs to the FliD family.</text>
</comment>
<comment type="subunit">
    <text evidence="3">Homopentamer.</text>
</comment>
<evidence type="ECO:0000256" key="5">
    <source>
        <dbReference type="ARBA" id="ARBA00023143"/>
    </source>
</evidence>
<dbReference type="GO" id="GO:0071973">
    <property type="term" value="P:bacterial-type flagellum-dependent cell motility"/>
    <property type="evidence" value="ECO:0007669"/>
    <property type="project" value="TreeGrafter"/>
</dbReference>
<proteinExistence type="inferred from homology"/>
<dbReference type="InterPro" id="IPR040026">
    <property type="entry name" value="FliD"/>
</dbReference>
<evidence type="ECO:0000256" key="8">
    <source>
        <dbReference type="SAM" id="Coils"/>
    </source>
</evidence>
<dbReference type="Pfam" id="PF07195">
    <property type="entry name" value="FliD_C"/>
    <property type="match status" value="2"/>
</dbReference>
<keyword evidence="11" id="KW-0966">Cell projection</keyword>
<dbReference type="GO" id="GO:0009421">
    <property type="term" value="C:bacterial-type flagellum filament cap"/>
    <property type="evidence" value="ECO:0007669"/>
    <property type="project" value="InterPro"/>
</dbReference>
<organism evidence="11">
    <name type="scientific">mine drainage metagenome</name>
    <dbReference type="NCBI Taxonomy" id="410659"/>
    <lineage>
        <taxon>unclassified sequences</taxon>
        <taxon>metagenomes</taxon>
        <taxon>ecological metagenomes</taxon>
    </lineage>
</organism>
<feature type="domain" description="Flagellar hook-associated protein 2 C-terminal" evidence="10">
    <location>
        <begin position="253"/>
        <end position="419"/>
    </location>
</feature>
<evidence type="ECO:0000256" key="4">
    <source>
        <dbReference type="ARBA" id="ARBA00023054"/>
    </source>
</evidence>
<keyword evidence="5" id="KW-0975">Bacterial flagellum</keyword>
<dbReference type="AlphaFoldDB" id="A0A1J5SKK7"/>
<evidence type="ECO:0000256" key="3">
    <source>
        <dbReference type="ARBA" id="ARBA00011255"/>
    </source>
</evidence>
<sequence>MTTSSVSGNNAATSSAGITTPSIDVAGIVSSLMQVEQQPITTLNNQISSYNAKISALGTVQSALASFQTATQGLNNLTFNSFSATSSNTAALSATASSIAKPGNYSLTVSQLAQAQNLVVAGQASATTAIGSGASTTLTFDFGTISGGTLSTSNGTYTGASFASNGSATKSVTIDSSNNTLSGIRDAINAANIGVTASIINDGSASPYRLVLTSSATGVANSMKISVSGDATLGSLLSEDPAGTQNLSQTSAALNANFTVNGIAISKASNTVGDVVPGVTLNLAATSASPINLGIAPNTSSVGTAINGFVTAYNDAVKAIQSQTSYDPTTKTAGTLQGDISLSIIQSQMAAMLTTNIGSNPNGLTNLTQIGIGFQKDGTLAVDSTKLNAALNTNYQGVANLFIAAGNATDSLVSYTSAGSTTKAGTYGLNITQLSTQGTAVGSTAAGLTITTGTNDTLSLTLDGTSTSVTIPAGTYTASALATQLQTLINGSAPISGAGKSVTVSQTAGVLTFTSSSYGSSSNVLVGGNAASNLFGTPTQTTGLDVAGTINGLSATGSGQILTSSLGDSQGLSVAIQGGATGSRGTISYSQGLSSLFSSQITAMLGIHGPIASETTQFNSNISDAQNQINALNAKIALDQTNLTNQYAQLDAMLGSMNSLSSYLTQQLARL</sequence>
<name>A0A1J5SKK7_9ZZZZ</name>
<evidence type="ECO:0000256" key="6">
    <source>
        <dbReference type="ARBA" id="ARBA00033074"/>
    </source>
</evidence>
<dbReference type="GO" id="GO:0009424">
    <property type="term" value="C:bacterial-type flagellum hook"/>
    <property type="evidence" value="ECO:0007669"/>
    <property type="project" value="InterPro"/>
</dbReference>
<comment type="subcellular location">
    <subcellularLocation>
        <location evidence="1">Bacterial flagellum</location>
    </subcellularLocation>
</comment>
<evidence type="ECO:0000313" key="11">
    <source>
        <dbReference type="EMBL" id="OIR08467.1"/>
    </source>
</evidence>
<evidence type="ECO:0000259" key="10">
    <source>
        <dbReference type="Pfam" id="PF07195"/>
    </source>
</evidence>
<dbReference type="InterPro" id="IPR010809">
    <property type="entry name" value="FliD_C"/>
</dbReference>
<feature type="coiled-coil region" evidence="8">
    <location>
        <begin position="615"/>
        <end position="642"/>
    </location>
</feature>
<reference evidence="11" key="1">
    <citation type="submission" date="2016-10" db="EMBL/GenBank/DDBJ databases">
        <title>Sequence of Gallionella enrichment culture.</title>
        <authorList>
            <person name="Poehlein A."/>
            <person name="Muehling M."/>
            <person name="Daniel R."/>
        </authorList>
    </citation>
    <scope>NUCLEOTIDE SEQUENCE</scope>
</reference>
<feature type="domain" description="Flagellar hook-associated protein 2 N-terminal" evidence="9">
    <location>
        <begin position="23"/>
        <end position="116"/>
    </location>
</feature>
<evidence type="ECO:0000259" key="9">
    <source>
        <dbReference type="Pfam" id="PF02465"/>
    </source>
</evidence>
<keyword evidence="11" id="KW-0969">Cilium</keyword>
<feature type="domain" description="Flagellar hook-associated protein 2 C-terminal" evidence="10">
    <location>
        <begin position="587"/>
        <end position="659"/>
    </location>
</feature>
<dbReference type="Pfam" id="PF02465">
    <property type="entry name" value="FliD_N"/>
    <property type="match status" value="1"/>
</dbReference>
<dbReference type="EMBL" id="MLJW01000031">
    <property type="protein sequence ID" value="OIR08467.1"/>
    <property type="molecule type" value="Genomic_DNA"/>
</dbReference>
<accession>A0A1J5SKK7</accession>
<keyword evidence="4 8" id="KW-0175">Coiled coil</keyword>